<feature type="compositionally biased region" description="Low complexity" evidence="1">
    <location>
        <begin position="54"/>
        <end position="77"/>
    </location>
</feature>
<evidence type="ECO:0000313" key="4">
    <source>
        <dbReference type="Proteomes" id="UP000659630"/>
    </source>
</evidence>
<dbReference type="Proteomes" id="UP000659630">
    <property type="component" value="Unassembled WGS sequence"/>
</dbReference>
<accession>A0A923I9A8</accession>
<evidence type="ECO:0000313" key="3">
    <source>
        <dbReference type="EMBL" id="MBC5580633.1"/>
    </source>
</evidence>
<evidence type="ECO:0000256" key="1">
    <source>
        <dbReference type="SAM" id="MobiDB-lite"/>
    </source>
</evidence>
<reference evidence="3" key="1">
    <citation type="submission" date="2020-08" db="EMBL/GenBank/DDBJ databases">
        <title>Genome public.</title>
        <authorList>
            <person name="Liu C."/>
            <person name="Sun Q."/>
        </authorList>
    </citation>
    <scope>NUCLEOTIDE SEQUENCE</scope>
    <source>
        <strain evidence="3">BX8</strain>
    </source>
</reference>
<dbReference type="Gene3D" id="3.40.50.1110">
    <property type="entry name" value="SGNH hydrolase"/>
    <property type="match status" value="1"/>
</dbReference>
<evidence type="ECO:0000259" key="2">
    <source>
        <dbReference type="Pfam" id="PF13472"/>
    </source>
</evidence>
<feature type="region of interest" description="Disordered" evidence="1">
    <location>
        <begin position="52"/>
        <end position="82"/>
    </location>
</feature>
<proteinExistence type="predicted"/>
<comment type="caution">
    <text evidence="3">The sequence shown here is derived from an EMBL/GenBank/DDBJ whole genome shotgun (WGS) entry which is preliminary data.</text>
</comment>
<sequence length="300" mass="31979">MDYREYYRADAKRRRRRRGFQRFCFFALLLLLLLGLAAVITWVIEAVGGKDDPSASLPGQSVSSSAVSSQPEESSSGAVQQGAALPEKGRVELSYFTDAAFVGDSITVGWNDYKGAAALPDTNVIAAIGVTPPVNGIQWAGSDGAMYDPLQAVADAAPAKLYLMFGANKLVDQGDAAEDTLLSSYASFIDDLRAKLPQAKIYIQSVLTPTATGTDAHPGLSPERIARVNGRLQALAAEKGCYYLDLEEALCPEGVLSDAYASGDGLHLSKEGYMAWLEYLITHAAYDPSNPYVGGIDPGP</sequence>
<dbReference type="InterPro" id="IPR036514">
    <property type="entry name" value="SGNH_hydro_sf"/>
</dbReference>
<dbReference type="AlphaFoldDB" id="A0A923I9A8"/>
<dbReference type="InterPro" id="IPR013830">
    <property type="entry name" value="SGNH_hydro"/>
</dbReference>
<dbReference type="RefSeq" id="WP_186886972.1">
    <property type="nucleotide sequence ID" value="NZ_JACONZ010000001.1"/>
</dbReference>
<organism evidence="3 4">
    <name type="scientific">Anaerofilum hominis</name>
    <dbReference type="NCBI Taxonomy" id="2763016"/>
    <lineage>
        <taxon>Bacteria</taxon>
        <taxon>Bacillati</taxon>
        <taxon>Bacillota</taxon>
        <taxon>Clostridia</taxon>
        <taxon>Eubacteriales</taxon>
        <taxon>Oscillospiraceae</taxon>
        <taxon>Anaerofilum</taxon>
    </lineage>
</organism>
<keyword evidence="4" id="KW-1185">Reference proteome</keyword>
<name>A0A923I9A8_9FIRM</name>
<protein>
    <recommendedName>
        <fullName evidence="2">SGNH hydrolase-type esterase domain-containing protein</fullName>
    </recommendedName>
</protein>
<gene>
    <name evidence="3" type="ORF">H8S23_03855</name>
</gene>
<dbReference type="SUPFAM" id="SSF52266">
    <property type="entry name" value="SGNH hydrolase"/>
    <property type="match status" value="1"/>
</dbReference>
<dbReference type="EMBL" id="JACONZ010000001">
    <property type="protein sequence ID" value="MBC5580633.1"/>
    <property type="molecule type" value="Genomic_DNA"/>
</dbReference>
<feature type="domain" description="SGNH hydrolase-type esterase" evidence="2">
    <location>
        <begin position="101"/>
        <end position="274"/>
    </location>
</feature>
<dbReference type="Pfam" id="PF13472">
    <property type="entry name" value="Lipase_GDSL_2"/>
    <property type="match status" value="1"/>
</dbReference>